<gene>
    <name evidence="2" type="ORF">PoB_004911600</name>
</gene>
<feature type="region of interest" description="Disordered" evidence="1">
    <location>
        <begin position="78"/>
        <end position="116"/>
    </location>
</feature>
<evidence type="ECO:0008006" key="4">
    <source>
        <dbReference type="Google" id="ProtNLM"/>
    </source>
</evidence>
<protein>
    <recommendedName>
        <fullName evidence="4">PH domain-containing protein</fullName>
    </recommendedName>
</protein>
<dbReference type="AlphaFoldDB" id="A0AAV4BQ72"/>
<dbReference type="Proteomes" id="UP000735302">
    <property type="component" value="Unassembled WGS sequence"/>
</dbReference>
<sequence length="401" mass="45037">MQRGDESIEEWADKIHHLAHNAFQQESGAGFKHEKDKMIMRFCTGCTDRAGGFHGANIHPERPRAYHLNGPPRGFVPIHRNGRHSPGENKTPPRKSQEWRYSMSPSIPRGDGHERSSLKGLHDLVASLEDRVRAEMVNERQQLESRLSDKMDHLDPTVGMLEASRRSPSPHRRALHGVLLQRYSRAVHGVTGSEWSVRVKLNDRRQTAVLMACHGCGTATVCGGTNQEICSFRDHKKRPWVGTSALLTTLALTGRHVCCDRAYAQVMTDSSEDQYKTVQVLLHPHDLGYPLGYGNSFRCYASSYHVVNTNGLDPPRAMDSAPDYATSHQVVNPNGQDLTRGVDSVLAPPAPAFREPEFSQPFFICTLLPGCEIQTDWIHPVMWIQHWRILLLLSVSQSPQL</sequence>
<name>A0AAV4BQ72_9GAST</name>
<evidence type="ECO:0000313" key="3">
    <source>
        <dbReference type="Proteomes" id="UP000735302"/>
    </source>
</evidence>
<dbReference type="EMBL" id="BLXT01005428">
    <property type="protein sequence ID" value="GFO22611.1"/>
    <property type="molecule type" value="Genomic_DNA"/>
</dbReference>
<reference evidence="2 3" key="1">
    <citation type="journal article" date="2021" name="Elife">
        <title>Chloroplast acquisition without the gene transfer in kleptoplastic sea slugs, Plakobranchus ocellatus.</title>
        <authorList>
            <person name="Maeda T."/>
            <person name="Takahashi S."/>
            <person name="Yoshida T."/>
            <person name="Shimamura S."/>
            <person name="Takaki Y."/>
            <person name="Nagai Y."/>
            <person name="Toyoda A."/>
            <person name="Suzuki Y."/>
            <person name="Arimoto A."/>
            <person name="Ishii H."/>
            <person name="Satoh N."/>
            <person name="Nishiyama T."/>
            <person name="Hasebe M."/>
            <person name="Maruyama T."/>
            <person name="Minagawa J."/>
            <person name="Obokata J."/>
            <person name="Shigenobu S."/>
        </authorList>
    </citation>
    <scope>NUCLEOTIDE SEQUENCE [LARGE SCALE GENOMIC DNA]</scope>
</reference>
<evidence type="ECO:0000256" key="1">
    <source>
        <dbReference type="SAM" id="MobiDB-lite"/>
    </source>
</evidence>
<evidence type="ECO:0000313" key="2">
    <source>
        <dbReference type="EMBL" id="GFO22611.1"/>
    </source>
</evidence>
<comment type="caution">
    <text evidence="2">The sequence shown here is derived from an EMBL/GenBank/DDBJ whole genome shotgun (WGS) entry which is preliminary data.</text>
</comment>
<accession>A0AAV4BQ72</accession>
<keyword evidence="3" id="KW-1185">Reference proteome</keyword>
<organism evidence="2 3">
    <name type="scientific">Plakobranchus ocellatus</name>
    <dbReference type="NCBI Taxonomy" id="259542"/>
    <lineage>
        <taxon>Eukaryota</taxon>
        <taxon>Metazoa</taxon>
        <taxon>Spiralia</taxon>
        <taxon>Lophotrochozoa</taxon>
        <taxon>Mollusca</taxon>
        <taxon>Gastropoda</taxon>
        <taxon>Heterobranchia</taxon>
        <taxon>Euthyneura</taxon>
        <taxon>Panpulmonata</taxon>
        <taxon>Sacoglossa</taxon>
        <taxon>Placobranchoidea</taxon>
        <taxon>Plakobranchidae</taxon>
        <taxon>Plakobranchus</taxon>
    </lineage>
</organism>
<proteinExistence type="predicted"/>